<dbReference type="PANTHER" id="PTHR24049:SF22">
    <property type="entry name" value="DROSOPHILA CRUMBS HOMOLOG"/>
    <property type="match status" value="1"/>
</dbReference>
<dbReference type="InterPro" id="IPR013320">
    <property type="entry name" value="ConA-like_dom_sf"/>
</dbReference>
<dbReference type="PROSITE" id="PS50068">
    <property type="entry name" value="LDLRA_2"/>
    <property type="match status" value="1"/>
</dbReference>
<dbReference type="InterPro" id="IPR035914">
    <property type="entry name" value="Sperma_CUB_dom_sf"/>
</dbReference>
<dbReference type="InterPro" id="IPR051022">
    <property type="entry name" value="Notch_Cell-Fate_Det"/>
</dbReference>
<dbReference type="SUPFAM" id="SSF49899">
    <property type="entry name" value="Concanavalin A-like lectins/glucanases"/>
    <property type="match status" value="1"/>
</dbReference>
<dbReference type="CDD" id="cd00054">
    <property type="entry name" value="EGF_CA"/>
    <property type="match status" value="4"/>
</dbReference>
<accession>A0A4E9ET49</accession>
<dbReference type="EMBL" id="CAAKNF010000196">
    <property type="protein sequence ID" value="VIO86266.1"/>
    <property type="molecule type" value="Genomic_DNA"/>
</dbReference>
<feature type="disulfide bond" evidence="8">
    <location>
        <begin position="2326"/>
        <end position="2335"/>
    </location>
</feature>
<dbReference type="Pfam" id="PF02494">
    <property type="entry name" value="HYR"/>
    <property type="match status" value="1"/>
</dbReference>
<keyword evidence="4" id="KW-0677">Repeat</keyword>
<dbReference type="InterPro" id="IPR009030">
    <property type="entry name" value="Growth_fac_rcpt_cys_sf"/>
</dbReference>
<dbReference type="Gene3D" id="2.10.70.10">
    <property type="entry name" value="Complement Module, domain 1"/>
    <property type="match status" value="3"/>
</dbReference>
<dbReference type="KEGG" id="bmy:BM_BM10924"/>
<dbReference type="CDD" id="cd00033">
    <property type="entry name" value="CCP"/>
    <property type="match status" value="2"/>
</dbReference>
<dbReference type="InterPro" id="IPR011641">
    <property type="entry name" value="Tyr-kin_ephrin_A/B_rcpt-like"/>
</dbReference>
<dbReference type="Pfam" id="PF07645">
    <property type="entry name" value="EGF_CA"/>
    <property type="match status" value="1"/>
</dbReference>
<evidence type="ECO:0000256" key="12">
    <source>
        <dbReference type="SAM" id="Phobius"/>
    </source>
</evidence>
<sequence>MISTSSIVYLSVLFGILLANFQYNYHIGNVKFSCIEGWNLYGNSCYIVVQQELSWIDANNLCASQRYNYSRSIALYDWFLMRDMSVSLLNSTNNYWTAFYYRGTKDAKRQDCRAHDAVLHAKYHSYTTSIYNPLWSSHQSGLENCAVNSCIYMYANFSDQTNYGWKMENCSIKHSTICETFACLEDYQYRCNDNSKCYPRKGRCDGIQECSDNSDEAGCSKKRVSCGKTLFEEATNEISFEINSAQYASCQWTIRQPVGNKIILTLVNITIRDGDELVISGIQNNTVSNSTSISQMLLNTSTVKEQYISVDNTVIITFRSQNTNLSVANMLDVVLKFSYIARGMYCFLPVIAYGSVVNVTGFGIGHELYFKCHLGYQIPFGQSFSSYCYNGEWTPKPKCQTLSCGSASVVYNNAILTGYTRNATLYSRALYSCETGLQHKGSSPPFRLCTENGTWSNPDFFCQASLCYATSFAYGHFLDQFYANGTAGKYVCDEGFYQKDIDPLCISGRWKGVPYCYPEYYCYYNSCGNGTCVKLIGGYSCLCYEGFQMISTTKGYTCSDIDECSTPGYSLCEFTCVNTIGSYECRCPDTHWLYTDPNSVNNLVSNTEFLIPNRTCIEKRCPAPEIPPNVIPYPLYTDPFSYHNGLVQIGTIVYFACDHSAHNYTSFICDKTESWVMLNDCLDVTCKPLEITKQNLMIWPIKKSYKFKDKIYFFCDEFYELNGPSSSYCIDVDKWSLSKLPDCIVRQCPGLQLDDYETIPVNNKQDITEDHLRMFFESATHIKDTPGYSLFIKCKNGANFANGQTKIFLLCMQNYTWNLDSIPACIHQEDIQRNYSDNGDAMIKKRYSKNCIRNTTSDIHVAVNTSAMLWCFLSAKCTNITLIKWYRDNRQNISGMPLKGENDSWGLFFESVKVIDDGRYYCVALDTNNELLEKHPVDLFVYQTFETGRSWPDIVQNSEPVKEILFAIDNTKWSIISRTMSMQNSSILNGTKSTNSSWLFQQVVFVPHGCNIIEVKYQSDNCSTCFLELISHSIQNANIANYHFSTYLNVSNIDLIDLSDNLFQKEICSRYSNLFVGIRGDVNSVIVENVKIYTIKCPEVRVSFAFFPETTAAKDGSIVSGRCLHGAHTNIKGQHPQLFCTQHGKWIYNAQSANLCFCSANYTSENDACVERGPICYVCSGNNKTNCDDSFAVFCDKNQFCFTQITKTLEGDVTLKGCTNECNANRIGCKTREEACEMCCQQDYCNSWKNTLKVYGEHLRPYPMFKAICPRNIAVLRYSKGLLATATIIPPLIYNYEPFYNLTVDQNIFNGTVQFIKERNVIIWTATNRMLQFRNCSTYIVCKDYWAPVLDCPSLYIDLLTNTTSLQFRSRLPEISYHDFGSHVSLHYTPPNGTITEIGQPLQVTVTATNESNNSTQCVFWYIGQVADCPLWPVNETEYECEGSVNHRVCKRRHKCPGIEFPSQVTSLNCMAGQGWSYMSPQSIVNVPLNLFRTPICLQSSAGDVRLSVNLAISSHLNESCKAALVDKVHELPEMHETKGCRQLKWTFAGLLITDNNLFINYTMRHENTSTTLNCAAQFVRQIIKGKLAFNVLKTICKDIEFNALSANYSTGCFKDECAPGFYAAANGCYPCPLHSFSETVTAKNCIRCPENTFTAKTGSYSSKLCRKQCPPGFFSPTGLEPCQACAVGFYQSHYGLQYCNHCSSPHTTSTVGSVSASECVLKCRPGWFSRTGFEPCIKCPLGFYQDRAGQTTCNACIIDVNKQMSVNNHCKDFSCRKLGCKNNGLCSNGRCICPLFYIGLDCSVALNLCLANFCPRGEECHFDGVTTSCLPTNNSSLEDSGMKEWQNLWKLNQQEQKQLLDEEIQKAANESSLLTAMIFTNISVRLHTDSKLIAKQLPVRSQNPRIKRKVNKEAVMYIGNRGIISDPSQSLMQFISNQLTSSEIIATRRWKNGGDKIQSTSAASTALAAVSAPYAVPQTPCSHRLNFCKNGNCITTINGTINCICREGYKTNGNNNCVLLQNCDYNPCGQDLCINIGNDYFCQCSVAQNAFYKQQWCPINKECNQKNQCKNNGISVCDYKSRCICPTSYFGDFCTEKVEPCKNLPCYHGICIPQFHHLWPYYFCKCDPGYYGEKCTAHAACVDKNIHCKHGSCRKNDQTAYCECYPGFTGTDCSVEINQCNSSPCVHGTCKSKFLGYTCICDEGFKGKQCEKLIDPCDEKPCNLNSECLTLSYGYKGKFVCKCAEGWTGKYCTELIDFCIHSQCISGSTCITRSGVNGDVDYVCICPPNKAGIFCNESVDYCKPMNPCLHDGICQRKDDGYACHCKPGYRGDHCQHSLCSPNPCQNNGNCTILSLTSYSCSCPQYYEGVNCTAVKNVCAISNFEDYCLNNGKCISNNSEPICHCTHQYEGRRCENKKDLDFNVMFNEQTRNLTSTLFDASVLKQFTLCFWIRILPMGNNSFTPFLRFDQQGFEKNILSITENVVRFVEYVAWANMTRNQWQQFCFRRKKNGATEWIRNGEVVWQRNWDVPPVNGSLRILLGSSELFHGEISMVQLYSTALRNKQINDSVQYCKQWLQSIVTSGETPLINWNQFSGVKHGNRNYPGICTLSDCLLNPHRCNSTMDKVPPKVINCPSNIIVTSKNRLTVVNWSPSKSNEIFADNDIIQMSSNYNSGDVFTWGKYHIVYIAEDKAGNIETCQFDLVIATMNCSNPKKTDGINFTIRNIHSENVRKVAFVECKSNYVSIHPVTDFYFCDLMGYWTRWSHGINFYFPSCLKYRAPLQQLSGLIIVTANCSEFDLYKKNLTAVILTANKQFNHFCTTPNCTKELKMWSNSSCDNQVLRHPNEAAQNIYLYYSITVSTTRKSIKPAVTENLNKVFGNKIGETNTSWQCPSKNYPAQIFGSDTRSCVKCPPGMYCVNDRCMPCPENTFKKNAGCKQCIPCPNNTITGPIIKDIGYQSIFDCYTNCSAGYHYSIQDGSCVKCPKGMYQDRPGQLRCNACPESRSTPKRGSVHISNCTITCGAGMSMSSHSQCVKCAKGKYRQENSTEARCTPCPDYFTTPDNGSISQNNCTVLNCPPGTYINLSLPSECFLCPRDHYQEKSNQTECRHCMKPLITLGMGSVHPRQCMKPLFWSSAGSDVDISKYFSSNLWPNFGFVGIIGAIAFLALLYFQRQRMRSLFYKIRGAQLKHMATLNYYRDSSFTYPIVTVTPTDTSATPDFSEDRVPKNRETQEMVEIYQEIYDGLHSMAEGTSYVSNSELTSSQSLRPISRVRLEVDTTLRAEFCGNPKALGMDSSGFPIDSADYENADQCNSIVPKNYGQDSEASDEENQISSFKRRLDAYRNWNLRIPLDEIYMEPTEYKLFLSKANDISVEKTSGILNEENKNNENKNEESDDEDYFG</sequence>
<feature type="disulfide bond" evidence="9">
    <location>
        <begin position="204"/>
        <end position="219"/>
    </location>
</feature>
<dbReference type="Proteomes" id="UP000006672">
    <property type="component" value="Unassembled WGS sequence"/>
</dbReference>
<feature type="domain" description="C-type lectin" evidence="14">
    <location>
        <begin position="41"/>
        <end position="179"/>
    </location>
</feature>
<keyword evidence="6 8" id="KW-1015">Disulfide bond</keyword>
<dbReference type="PANTHER" id="PTHR24049">
    <property type="entry name" value="CRUMBS FAMILY MEMBER"/>
    <property type="match status" value="1"/>
</dbReference>
<dbReference type="CDD" id="cd00112">
    <property type="entry name" value="LDLa"/>
    <property type="match status" value="1"/>
</dbReference>
<dbReference type="Pfam" id="PF00084">
    <property type="entry name" value="Sushi"/>
    <property type="match status" value="3"/>
</dbReference>
<evidence type="ECO:0000313" key="20">
    <source>
        <dbReference type="WBParaSite" id="Bm10924a.1"/>
    </source>
</evidence>
<dbReference type="SUPFAM" id="SSF48726">
    <property type="entry name" value="Immunoglobulin"/>
    <property type="match status" value="1"/>
</dbReference>
<dbReference type="SMART" id="SM00192">
    <property type="entry name" value="LDLa"/>
    <property type="match status" value="1"/>
</dbReference>
<evidence type="ECO:0000256" key="5">
    <source>
        <dbReference type="ARBA" id="ARBA00022989"/>
    </source>
</evidence>
<evidence type="ECO:0000259" key="16">
    <source>
        <dbReference type="PROSITE" id="PS50835"/>
    </source>
</evidence>
<dbReference type="InterPro" id="IPR001881">
    <property type="entry name" value="EGF-like_Ca-bd_dom"/>
</dbReference>
<dbReference type="InterPro" id="IPR016187">
    <property type="entry name" value="CTDL_fold"/>
</dbReference>
<evidence type="ECO:0000256" key="10">
    <source>
        <dbReference type="PROSITE-ProRule" id="PRU00302"/>
    </source>
</evidence>
<dbReference type="InterPro" id="IPR000152">
    <property type="entry name" value="EGF-type_Asp/Asn_hydroxyl_site"/>
</dbReference>
<dbReference type="InterPro" id="IPR002172">
    <property type="entry name" value="LDrepeatLR_classA_rpt"/>
</dbReference>
<organism evidence="18">
    <name type="scientific">Brugia malayi</name>
    <name type="common">Filarial nematode worm</name>
    <dbReference type="NCBI Taxonomy" id="6279"/>
    <lineage>
        <taxon>Eukaryota</taxon>
        <taxon>Metazoa</taxon>
        <taxon>Ecdysozoa</taxon>
        <taxon>Nematoda</taxon>
        <taxon>Chromadorea</taxon>
        <taxon>Rhabditida</taxon>
        <taxon>Spirurina</taxon>
        <taxon>Spiruromorpha</taxon>
        <taxon>Filarioidea</taxon>
        <taxon>Onchocercidae</taxon>
        <taxon>Brugia</taxon>
    </lineage>
</organism>
<accession>A0A5S6P8B4</accession>
<dbReference type="Pfam" id="PF07699">
    <property type="entry name" value="Ephrin_rec_like"/>
    <property type="match status" value="6"/>
</dbReference>
<dbReference type="SMART" id="SM00409">
    <property type="entry name" value="IG"/>
    <property type="match status" value="1"/>
</dbReference>
<dbReference type="FunFam" id="2.10.25.10:FF:000005">
    <property type="entry name" value="Fibrillin 2"/>
    <property type="match status" value="1"/>
</dbReference>
<dbReference type="GO" id="GO:0005509">
    <property type="term" value="F:calcium ion binding"/>
    <property type="evidence" value="ECO:0007669"/>
    <property type="project" value="InterPro"/>
</dbReference>
<protein>
    <submittedName>
        <fullName evidence="18 20">Uncharacterized protein</fullName>
    </submittedName>
</protein>
<dbReference type="SMART" id="SM00179">
    <property type="entry name" value="EGF_CA"/>
    <property type="match status" value="7"/>
</dbReference>
<dbReference type="CTD" id="6103036"/>
<dbReference type="InterPro" id="IPR049883">
    <property type="entry name" value="NOTCH1_EGF-like"/>
</dbReference>
<dbReference type="Gene3D" id="2.10.50.10">
    <property type="entry name" value="Tumor Necrosis Factor Receptor, subunit A, domain 2"/>
    <property type="match status" value="5"/>
</dbReference>
<dbReference type="Gene3D" id="2.10.25.10">
    <property type="entry name" value="Laminin"/>
    <property type="match status" value="9"/>
</dbReference>
<feature type="region of interest" description="Disordered" evidence="11">
    <location>
        <begin position="3376"/>
        <end position="3402"/>
    </location>
</feature>
<dbReference type="InterPro" id="IPR000436">
    <property type="entry name" value="Sushi_SCR_CCP_dom"/>
</dbReference>
<evidence type="ECO:0000259" key="15">
    <source>
        <dbReference type="PROSITE" id="PS50825"/>
    </source>
</evidence>
<feature type="domain" description="EGF-like" evidence="13">
    <location>
        <begin position="2375"/>
        <end position="2415"/>
    </location>
</feature>
<dbReference type="InterPro" id="IPR007110">
    <property type="entry name" value="Ig-like_dom"/>
</dbReference>
<dbReference type="SMART" id="SM00181">
    <property type="entry name" value="EGF"/>
    <property type="match status" value="14"/>
</dbReference>
<dbReference type="SUPFAM" id="SSF49854">
    <property type="entry name" value="Spermadhesin, CUB domain"/>
    <property type="match status" value="1"/>
</dbReference>
<feature type="transmembrane region" description="Helical" evidence="12">
    <location>
        <begin position="3151"/>
        <end position="3172"/>
    </location>
</feature>
<feature type="disulfide bond" evidence="8">
    <location>
        <begin position="2127"/>
        <end position="2136"/>
    </location>
</feature>
<evidence type="ECO:0000256" key="2">
    <source>
        <dbReference type="ARBA" id="ARBA00022692"/>
    </source>
</evidence>
<feature type="disulfide bond" evidence="10">
    <location>
        <begin position="686"/>
        <end position="729"/>
    </location>
</feature>
<evidence type="ECO:0000313" key="18">
    <source>
        <dbReference type="EMBL" id="VIO86266.1"/>
    </source>
</evidence>
<dbReference type="FunFam" id="2.10.25.10:FF:000279">
    <property type="entry name" value="Neurogenic locus notch 1"/>
    <property type="match status" value="1"/>
</dbReference>
<feature type="domain" description="EGF-like" evidence="13">
    <location>
        <begin position="2256"/>
        <end position="2297"/>
    </location>
</feature>
<feature type="compositionally biased region" description="Basic and acidic residues" evidence="11">
    <location>
        <begin position="3383"/>
        <end position="3393"/>
    </location>
</feature>
<dbReference type="SUPFAM" id="SSF57535">
    <property type="entry name" value="Complement control module/SCR domain"/>
    <property type="match status" value="3"/>
</dbReference>
<dbReference type="PROSITE" id="PS50923">
    <property type="entry name" value="SUSHI"/>
    <property type="match status" value="3"/>
</dbReference>
<evidence type="ECO:0000256" key="9">
    <source>
        <dbReference type="PROSITE-ProRule" id="PRU00124"/>
    </source>
</evidence>
<keyword evidence="1 8" id="KW-0245">EGF-like domain</keyword>
<dbReference type="InterPro" id="IPR000742">
    <property type="entry name" value="EGF"/>
</dbReference>
<feature type="domain" description="EGF-like" evidence="13">
    <location>
        <begin position="2177"/>
        <end position="2212"/>
    </location>
</feature>
<keyword evidence="7" id="KW-0325">Glycoprotein</keyword>
<evidence type="ECO:0000259" key="13">
    <source>
        <dbReference type="PROSITE" id="PS50026"/>
    </source>
</evidence>
<feature type="disulfide bond" evidence="8">
    <location>
        <begin position="2405"/>
        <end position="2414"/>
    </location>
</feature>
<feature type="domain" description="HYR" evidence="15">
    <location>
        <begin position="2624"/>
        <end position="2707"/>
    </location>
</feature>
<gene>
    <name evidence="18 20" type="primary">Bma-arg-1</name>
    <name evidence="18" type="ORF">BM_BM10924</name>
</gene>
<dbReference type="Pfam" id="PF00008">
    <property type="entry name" value="EGF"/>
    <property type="match status" value="2"/>
</dbReference>
<name>A0A4E9ET49_BRUMA</name>
<dbReference type="FunFam" id="2.10.25.10:FF:000066">
    <property type="entry name" value="FAT atypical cadherin 4"/>
    <property type="match status" value="1"/>
</dbReference>
<dbReference type="GeneID" id="6103036"/>
<feature type="disulfide bond" evidence="8">
    <location>
        <begin position="2202"/>
        <end position="2211"/>
    </location>
</feature>
<evidence type="ECO:0000256" key="8">
    <source>
        <dbReference type="PROSITE-ProRule" id="PRU00076"/>
    </source>
</evidence>
<dbReference type="SUPFAM" id="SSF57196">
    <property type="entry name" value="EGF/Laminin"/>
    <property type="match status" value="6"/>
</dbReference>
<feature type="domain" description="Sushi" evidence="17">
    <location>
        <begin position="344"/>
        <end position="401"/>
    </location>
</feature>
<reference evidence="18" key="2">
    <citation type="submission" date="2019-04" db="EMBL/GenBank/DDBJ databases">
        <authorList>
            <person name="Howe K."/>
            <person name="Paulini M."/>
            <person name="Williams G."/>
        </authorList>
    </citation>
    <scope>NUCLEOTIDE SEQUENCE [LARGE SCALE GENOMIC DNA]</scope>
    <source>
        <strain evidence="18">FR3</strain>
    </source>
</reference>
<feature type="domain" description="Ig-like" evidence="16">
    <location>
        <begin position="864"/>
        <end position="938"/>
    </location>
</feature>
<dbReference type="InterPro" id="IPR035976">
    <property type="entry name" value="Sushi/SCR/CCP_sf"/>
</dbReference>
<dbReference type="Gene3D" id="2.60.40.1770">
    <property type="entry name" value="ephrin a2 ectodomain"/>
    <property type="match status" value="1"/>
</dbReference>
<dbReference type="InterPro" id="IPR003410">
    <property type="entry name" value="HYR_dom"/>
</dbReference>
<dbReference type="SMART" id="SM00032">
    <property type="entry name" value="CCP"/>
    <property type="match status" value="4"/>
</dbReference>
<evidence type="ECO:0000259" key="17">
    <source>
        <dbReference type="PROSITE" id="PS50923"/>
    </source>
</evidence>
<dbReference type="InterPro" id="IPR036179">
    <property type="entry name" value="Ig-like_dom_sf"/>
</dbReference>
<dbReference type="PROSITE" id="PS01187">
    <property type="entry name" value="EGF_CA"/>
    <property type="match status" value="1"/>
</dbReference>
<feature type="disulfide bond" evidence="8">
    <location>
        <begin position="2244"/>
        <end position="2253"/>
    </location>
</feature>
<feature type="disulfide bond" evidence="10">
    <location>
        <begin position="372"/>
        <end position="399"/>
    </location>
</feature>
<evidence type="ECO:0000259" key="14">
    <source>
        <dbReference type="PROSITE" id="PS50041"/>
    </source>
</evidence>
<dbReference type="InterPro" id="IPR018097">
    <property type="entry name" value="EGF_Ca-bd_CS"/>
</dbReference>
<dbReference type="STRING" id="6279.A0A5S6P8B4"/>
<comment type="caution">
    <text evidence="8">Lacks conserved residue(s) required for the propagation of feature annotation.</text>
</comment>
<dbReference type="RefSeq" id="XP_042929374.1">
    <property type="nucleotide sequence ID" value="XM_043073440.1"/>
</dbReference>
<dbReference type="InterPro" id="IPR001304">
    <property type="entry name" value="C-type_lectin-like"/>
</dbReference>
<dbReference type="PROSITE" id="PS50835">
    <property type="entry name" value="IG_LIKE"/>
    <property type="match status" value="1"/>
</dbReference>
<dbReference type="PROSITE" id="PS01186">
    <property type="entry name" value="EGF_2"/>
    <property type="match status" value="6"/>
</dbReference>
<dbReference type="InterPro" id="IPR036055">
    <property type="entry name" value="LDL_receptor-like_sf"/>
</dbReference>
<dbReference type="SMART" id="SM01411">
    <property type="entry name" value="Ephrin_rec_like"/>
    <property type="match status" value="7"/>
</dbReference>
<dbReference type="SUPFAM" id="SSF57424">
    <property type="entry name" value="LDL receptor-like module"/>
    <property type="match status" value="1"/>
</dbReference>
<dbReference type="PROSITE" id="PS50041">
    <property type="entry name" value="C_TYPE_LECTIN_2"/>
    <property type="match status" value="1"/>
</dbReference>
<keyword evidence="3" id="KW-0732">Signal</keyword>
<feature type="domain" description="Sushi" evidence="17">
    <location>
        <begin position="684"/>
        <end position="745"/>
    </location>
</feature>
<dbReference type="SUPFAM" id="SSF56436">
    <property type="entry name" value="C-type lectin-like"/>
    <property type="match status" value="1"/>
</dbReference>
<dbReference type="Gene3D" id="2.60.40.10">
    <property type="entry name" value="Immunoglobulins"/>
    <property type="match status" value="1"/>
</dbReference>
<reference evidence="19" key="1">
    <citation type="journal article" date="2007" name="Science">
        <title>Draft genome of the filarial nematode parasite Brugia malayi.</title>
        <authorList>
            <person name="Ghedin E."/>
            <person name="Wang S."/>
            <person name="Spiro D."/>
            <person name="Caler E."/>
            <person name="Zhao Q."/>
            <person name="Crabtree J."/>
            <person name="Allen J.E."/>
            <person name="Delcher A.L."/>
            <person name="Guiliano D.B."/>
            <person name="Miranda-Saavedra D."/>
            <person name="Angiuoli S.V."/>
            <person name="Creasy T."/>
            <person name="Amedeo P."/>
            <person name="Haas B."/>
            <person name="El-Sayed N.M."/>
            <person name="Wortman J.R."/>
            <person name="Feldblyum T."/>
            <person name="Tallon L."/>
            <person name="Schatz M."/>
            <person name="Shumway M."/>
            <person name="Koo H."/>
            <person name="Salzberg S.L."/>
            <person name="Schobel S."/>
            <person name="Pertea M."/>
            <person name="Pop M."/>
            <person name="White O."/>
            <person name="Barton G.J."/>
            <person name="Carlow C.K."/>
            <person name="Crawford M.J."/>
            <person name="Daub J."/>
            <person name="Dimmic M.W."/>
            <person name="Estes C.F."/>
            <person name="Foster J.M."/>
            <person name="Ganatra M."/>
            <person name="Gregory W.F."/>
            <person name="Johnson N.M."/>
            <person name="Jin J."/>
            <person name="Komuniecki R."/>
            <person name="Korf I."/>
            <person name="Kumar S."/>
            <person name="Laney S."/>
            <person name="Li B.W."/>
            <person name="Li W."/>
            <person name="Lindblom T.H."/>
            <person name="Lustigman S."/>
            <person name="Ma D."/>
            <person name="Maina C.V."/>
            <person name="Martin D.M."/>
            <person name="McCarter J.P."/>
            <person name="McReynolds L."/>
            <person name="Mitreva M."/>
            <person name="Nutman T.B."/>
            <person name="Parkinson J."/>
            <person name="Peregrin-Alvarez J.M."/>
            <person name="Poole C."/>
            <person name="Ren Q."/>
            <person name="Saunders L."/>
            <person name="Sluder A.E."/>
            <person name="Smith K."/>
            <person name="Stanke M."/>
            <person name="Unnasch T.R."/>
            <person name="Ware J."/>
            <person name="Wei A.D."/>
            <person name="Weil G."/>
            <person name="Williams D.J."/>
            <person name="Zhang Y."/>
            <person name="Williams S.A."/>
            <person name="Fraser-Liggett C."/>
            <person name="Slatko B."/>
            <person name="Blaxter M.L."/>
            <person name="Scott A.L."/>
        </authorList>
    </citation>
    <scope>NUCLEOTIDE SEQUENCE</scope>
    <source>
        <strain evidence="19">FR3</strain>
    </source>
</reference>
<feature type="domain" description="EGF-like" evidence="13">
    <location>
        <begin position="2337"/>
        <end position="2373"/>
    </location>
</feature>
<evidence type="ECO:0000256" key="4">
    <source>
        <dbReference type="ARBA" id="ARBA00022737"/>
    </source>
</evidence>
<feature type="transmembrane region" description="Helical" evidence="12">
    <location>
        <begin position="7"/>
        <end position="25"/>
    </location>
</feature>
<dbReference type="PROSITE" id="PS00022">
    <property type="entry name" value="EGF_1"/>
    <property type="match status" value="9"/>
</dbReference>
<dbReference type="Gene3D" id="4.10.400.10">
    <property type="entry name" value="Low-density Lipoprotein Receptor"/>
    <property type="match status" value="1"/>
</dbReference>
<evidence type="ECO:0000256" key="1">
    <source>
        <dbReference type="ARBA" id="ARBA00022536"/>
    </source>
</evidence>
<keyword evidence="2 12" id="KW-0812">Transmembrane</keyword>
<feature type="disulfide bond" evidence="8">
    <location>
        <begin position="2287"/>
        <end position="2296"/>
    </location>
</feature>
<keyword evidence="10" id="KW-0768">Sushi</keyword>
<feature type="disulfide bond" evidence="8">
    <location>
        <begin position="2102"/>
        <end position="2112"/>
    </location>
</feature>
<dbReference type="PROSITE" id="PS00010">
    <property type="entry name" value="ASX_HYDROXYL"/>
    <property type="match status" value="1"/>
</dbReference>
<dbReference type="GO" id="GO:0016020">
    <property type="term" value="C:membrane"/>
    <property type="evidence" value="ECO:0007669"/>
    <property type="project" value="UniProtKB-SubCell"/>
</dbReference>
<dbReference type="Gene3D" id="2.60.120.200">
    <property type="match status" value="1"/>
</dbReference>
<reference evidence="20" key="3">
    <citation type="submission" date="2019-12" db="UniProtKB">
        <authorList>
            <consortium name="WormBaseParasite"/>
        </authorList>
    </citation>
    <scope>IDENTIFICATION</scope>
</reference>
<feature type="domain" description="Sushi" evidence="17">
    <location>
        <begin position="402"/>
        <end position="464"/>
    </location>
</feature>
<evidence type="ECO:0000256" key="7">
    <source>
        <dbReference type="ARBA" id="ARBA00023180"/>
    </source>
</evidence>
<feature type="disulfide bond" evidence="8">
    <location>
        <begin position="2363"/>
        <end position="2372"/>
    </location>
</feature>
<dbReference type="SUPFAM" id="SSF57184">
    <property type="entry name" value="Growth factor receptor domain"/>
    <property type="match status" value="3"/>
</dbReference>
<dbReference type="WBParaSite" id="Bm10924a.1">
    <property type="protein sequence ID" value="Bm10924a.1"/>
    <property type="gene ID" value="WBGene00231185"/>
</dbReference>
<feature type="domain" description="EGF-like" evidence="13">
    <location>
        <begin position="2299"/>
        <end position="2336"/>
    </location>
</feature>
<keyword evidence="19" id="KW-1185">Reference proteome</keyword>
<evidence type="ECO:0000256" key="11">
    <source>
        <dbReference type="SAM" id="MobiDB-lite"/>
    </source>
</evidence>
<dbReference type="PROSITE" id="PS50825">
    <property type="entry name" value="HYR"/>
    <property type="match status" value="1"/>
</dbReference>
<keyword evidence="5 12" id="KW-1133">Transmembrane helix</keyword>
<evidence type="ECO:0000256" key="3">
    <source>
        <dbReference type="ARBA" id="ARBA00022729"/>
    </source>
</evidence>
<evidence type="ECO:0000256" key="6">
    <source>
        <dbReference type="ARBA" id="ARBA00023157"/>
    </source>
</evidence>
<feature type="disulfide bond" evidence="8">
    <location>
        <begin position="2181"/>
        <end position="2191"/>
    </location>
</feature>
<evidence type="ECO:0000313" key="19">
    <source>
        <dbReference type="Proteomes" id="UP000006672"/>
    </source>
</evidence>
<proteinExistence type="predicted"/>
<keyword evidence="12" id="KW-0472">Membrane</keyword>
<dbReference type="InterPro" id="IPR013783">
    <property type="entry name" value="Ig-like_fold"/>
</dbReference>
<dbReference type="OrthoDB" id="5814741at2759"/>
<dbReference type="PROSITE" id="PS50026">
    <property type="entry name" value="EGF_3"/>
    <property type="match status" value="7"/>
</dbReference>
<dbReference type="InterPro" id="IPR003599">
    <property type="entry name" value="Ig_sub"/>
</dbReference>
<feature type="domain" description="EGF-like" evidence="13">
    <location>
        <begin position="2214"/>
        <end position="2254"/>
    </location>
</feature>
<feature type="domain" description="EGF-like" evidence="13">
    <location>
        <begin position="2098"/>
        <end position="2137"/>
    </location>
</feature>